<dbReference type="SUPFAM" id="SSF53474">
    <property type="entry name" value="alpha/beta-Hydrolases"/>
    <property type="match status" value="1"/>
</dbReference>
<sequence length="575" mass="65963">MWLSKFTIHSLKLKSIDNIVLISSVIKSNHFICNQTRKRSSTKTMETQEEILKIPQGLIKGLKRKTIYEHDFYSFEGIPYAQPPLGELRFKAPVAAGNWTDIRDCRECDLKPLQKNHEGVAEGSEDCLYLNVFAKTLQPKEKLPVMVWIYGGAFNTGSAVRTKYSPDYFMQENVILVTFNYRLSSLGFLSLADPSCEVPGNAGLKDQVMALKWVKDNISYFGGDEENITLFGESAGAASVHYMAVTEQTKGLFHKAICMSGCISNPWAFSGSSTELPYRLACEKGYNGPNEDKLVLEYLRNVPAEQLVLIDKLNLEAISKGGFYAFIPCLEPYDNETAVIRKPLEDLIKSSWGNEIPMMIGGTSFEGLVRYSQIKKKPVLEMYNAKPELYFPAKVQKTLTKEKRDLLVEQVKELHFKDTSEIMGFMDYDSFISFWEGLHLFIKTRQTQSGVPTYQYLFDFDSPTFNHHRTMFCSGDIKTGVAHADDLSYIFYAYYSWKLEKDSKEYLTIQRMIKMWTNFAKSSNPNCEFTKDSPWKTVQDSDASKWLRISNDLRFEEMPEDFKKKLNFWVGLYDN</sequence>
<organism evidence="8">
    <name type="scientific">Calliphora stygia</name>
    <name type="common">Common brown blowfly</name>
    <dbReference type="NCBI Taxonomy" id="145453"/>
    <lineage>
        <taxon>Eukaryota</taxon>
        <taxon>Metazoa</taxon>
        <taxon>Ecdysozoa</taxon>
        <taxon>Arthropoda</taxon>
        <taxon>Hexapoda</taxon>
        <taxon>Insecta</taxon>
        <taxon>Pterygota</taxon>
        <taxon>Neoptera</taxon>
        <taxon>Endopterygota</taxon>
        <taxon>Diptera</taxon>
        <taxon>Brachycera</taxon>
        <taxon>Muscomorpha</taxon>
        <taxon>Oestroidea</taxon>
        <taxon>Calliphoridae</taxon>
        <taxon>Calliphorinae</taxon>
        <taxon>Calliphora</taxon>
    </lineage>
</organism>
<dbReference type="EMBL" id="KJ702200">
    <property type="protein sequence ID" value="AID61354.1"/>
    <property type="molecule type" value="mRNA"/>
</dbReference>
<name>A0A068F6V1_CALSG</name>
<keyword evidence="2" id="KW-0719">Serine esterase</keyword>
<dbReference type="PANTHER" id="PTHR43142:SF1">
    <property type="entry name" value="CARBOXYLIC ESTER HYDROLASE"/>
    <property type="match status" value="1"/>
</dbReference>
<keyword evidence="3 6" id="KW-0378">Hydrolase</keyword>
<dbReference type="AlphaFoldDB" id="A0A068F6V1"/>
<dbReference type="InterPro" id="IPR019826">
    <property type="entry name" value="Carboxylesterase_B_AS"/>
</dbReference>
<feature type="domain" description="Carboxylesterase type B" evidence="7">
    <location>
        <begin position="49"/>
        <end position="569"/>
    </location>
</feature>
<evidence type="ECO:0000256" key="1">
    <source>
        <dbReference type="ARBA" id="ARBA00005964"/>
    </source>
</evidence>
<dbReference type="EC" id="3.1.1.-" evidence="6"/>
<dbReference type="PROSITE" id="PS00122">
    <property type="entry name" value="CARBOXYLESTERASE_B_1"/>
    <property type="match status" value="1"/>
</dbReference>
<evidence type="ECO:0000256" key="2">
    <source>
        <dbReference type="ARBA" id="ARBA00022487"/>
    </source>
</evidence>
<gene>
    <name evidence="8" type="primary">Est26</name>
</gene>
<dbReference type="InterPro" id="IPR002018">
    <property type="entry name" value="CarbesteraseB"/>
</dbReference>
<evidence type="ECO:0000256" key="3">
    <source>
        <dbReference type="ARBA" id="ARBA00022801"/>
    </source>
</evidence>
<evidence type="ECO:0000259" key="7">
    <source>
        <dbReference type="Pfam" id="PF00135"/>
    </source>
</evidence>
<accession>A0A068F6V1</accession>
<evidence type="ECO:0000256" key="6">
    <source>
        <dbReference type="RuleBase" id="RU361235"/>
    </source>
</evidence>
<dbReference type="PANTHER" id="PTHR43142">
    <property type="entry name" value="CARBOXYLIC ESTER HYDROLASE"/>
    <property type="match status" value="1"/>
</dbReference>
<evidence type="ECO:0000313" key="8">
    <source>
        <dbReference type="EMBL" id="AID61354.1"/>
    </source>
</evidence>
<proteinExistence type="evidence at transcript level"/>
<evidence type="ECO:0000256" key="5">
    <source>
        <dbReference type="ARBA" id="ARBA00023180"/>
    </source>
</evidence>
<keyword evidence="4" id="KW-1015">Disulfide bond</keyword>
<dbReference type="ESTHER" id="calsg-a0a068f6v1">
    <property type="family name" value="Carb_B_Arthropoda"/>
</dbReference>
<dbReference type="Gene3D" id="3.40.50.1820">
    <property type="entry name" value="alpha/beta hydrolase"/>
    <property type="match status" value="1"/>
</dbReference>
<evidence type="ECO:0000256" key="4">
    <source>
        <dbReference type="ARBA" id="ARBA00023157"/>
    </source>
</evidence>
<reference evidence="8" key="1">
    <citation type="journal article" date="2015" name="BMC Genomics">
        <title>Chemosensory genes identified in the antennal transcriptome of the blowfly Calliphora stygia.</title>
        <authorList>
            <person name="Leitch O.J."/>
            <person name="Papanicolaou A."/>
            <person name="Lennard C."/>
            <person name="Kirkbride K.P."/>
            <person name="Anderson A."/>
        </authorList>
    </citation>
    <scope>NUCLEOTIDE SEQUENCE</scope>
</reference>
<comment type="similarity">
    <text evidence="1 6">Belongs to the type-B carboxylesterase/lipase family.</text>
</comment>
<protein>
    <recommendedName>
        <fullName evidence="6">Carboxylic ester hydrolase</fullName>
        <ecNumber evidence="6">3.1.1.-</ecNumber>
    </recommendedName>
</protein>
<dbReference type="Pfam" id="PF00135">
    <property type="entry name" value="COesterase"/>
    <property type="match status" value="1"/>
</dbReference>
<dbReference type="GO" id="GO:0052689">
    <property type="term" value="F:carboxylic ester hydrolase activity"/>
    <property type="evidence" value="ECO:0007669"/>
    <property type="project" value="UniProtKB-KW"/>
</dbReference>
<keyword evidence="5" id="KW-0325">Glycoprotein</keyword>
<dbReference type="InterPro" id="IPR029058">
    <property type="entry name" value="AB_hydrolase_fold"/>
</dbReference>